<dbReference type="InterPro" id="IPR001173">
    <property type="entry name" value="Glyco_trans_2-like"/>
</dbReference>
<keyword evidence="3" id="KW-0808">Transferase</keyword>
<gene>
    <name evidence="3" type="ORF">D3093_19425</name>
</gene>
<dbReference type="Pfam" id="PF00535">
    <property type="entry name" value="Glycos_transf_2"/>
    <property type="match status" value="1"/>
</dbReference>
<dbReference type="CDD" id="cd00761">
    <property type="entry name" value="Glyco_tranf_GTA_type"/>
    <property type="match status" value="1"/>
</dbReference>
<dbReference type="EMBL" id="CP032322">
    <property type="protein sequence ID" value="QCN97414.1"/>
    <property type="molecule type" value="Genomic_DNA"/>
</dbReference>
<dbReference type="PANTHER" id="PTHR22916:SF3">
    <property type="entry name" value="UDP-GLCNAC:BETAGAL BETA-1,3-N-ACETYLGLUCOSAMINYLTRANSFERASE-LIKE PROTEIN 1"/>
    <property type="match status" value="1"/>
</dbReference>
<evidence type="ECO:0000313" key="3">
    <source>
        <dbReference type="EMBL" id="QCN97414.1"/>
    </source>
</evidence>
<sequence>MYGAPKISVVIPCYNAERTIGETLASAAMQTLRAIEIIVVDDGSSDRTAEIVTEFAMTDRRVILHRQVNRGVSAARNRGVALSRAPIVAFLDADDLWLPDALAAHHDHLGAHPDMGVSFARVRFMNYDGTDSSASSTGRVHDLAPQHLLCENPTSTTSTWVVRRAVFNAVGGFDETLSHAEDQEFLFRMMALSPWKLAGLDRILVRYRASANGLSSDFSHMEGGWHRLMDCARCHAPDLVATHEARATAVMMRYLARRAVRLQAGFGHAVNYMARCLRADWRLALAEPRRTILTFLGVCTYPIMRMLARKVDEGRSVSPVGMKPYSPDTANEKANPTI</sequence>
<feature type="region of interest" description="Disordered" evidence="1">
    <location>
        <begin position="316"/>
        <end position="338"/>
    </location>
</feature>
<dbReference type="RefSeq" id="WP_137116706.1">
    <property type="nucleotide sequence ID" value="NZ_CP032322.1"/>
</dbReference>
<reference evidence="3 4" key="1">
    <citation type="submission" date="2018-09" db="EMBL/GenBank/DDBJ databases">
        <title>Whole genome based analysis of evolution and adaptive divergence in Indian and Brazilian strains of Azospirillum brasilense.</title>
        <authorList>
            <person name="Singh C."/>
            <person name="Tripathi A.K."/>
        </authorList>
    </citation>
    <scope>NUCLEOTIDE SEQUENCE [LARGE SCALE GENOMIC DNA]</scope>
    <source>
        <strain evidence="3 4">MTCC4035</strain>
        <plasmid evidence="3 4">p1</plasmid>
    </source>
</reference>
<dbReference type="Gene3D" id="3.90.550.10">
    <property type="entry name" value="Spore Coat Polysaccharide Biosynthesis Protein SpsA, Chain A"/>
    <property type="match status" value="1"/>
</dbReference>
<dbReference type="KEGG" id="aare:D3093_19425"/>
<protein>
    <submittedName>
        <fullName evidence="3">Glycosyltransferase family 2 protein</fullName>
    </submittedName>
</protein>
<dbReference type="Proteomes" id="UP000298595">
    <property type="component" value="Plasmid p1"/>
</dbReference>
<dbReference type="PANTHER" id="PTHR22916">
    <property type="entry name" value="GLYCOSYLTRANSFERASE"/>
    <property type="match status" value="1"/>
</dbReference>
<dbReference type="GO" id="GO:0016758">
    <property type="term" value="F:hexosyltransferase activity"/>
    <property type="evidence" value="ECO:0007669"/>
    <property type="project" value="UniProtKB-ARBA"/>
</dbReference>
<dbReference type="AlphaFoldDB" id="A0A4D8PJA6"/>
<evidence type="ECO:0000256" key="1">
    <source>
        <dbReference type="SAM" id="MobiDB-lite"/>
    </source>
</evidence>
<geneLocation type="plasmid" evidence="3 4">
    <name>p1</name>
</geneLocation>
<evidence type="ECO:0000259" key="2">
    <source>
        <dbReference type="Pfam" id="PF00535"/>
    </source>
</evidence>
<keyword evidence="3" id="KW-0614">Plasmid</keyword>
<feature type="domain" description="Glycosyltransferase 2-like" evidence="2">
    <location>
        <begin position="8"/>
        <end position="169"/>
    </location>
</feature>
<dbReference type="InterPro" id="IPR029044">
    <property type="entry name" value="Nucleotide-diphossugar_trans"/>
</dbReference>
<feature type="compositionally biased region" description="Polar residues" evidence="1">
    <location>
        <begin position="328"/>
        <end position="338"/>
    </location>
</feature>
<proteinExistence type="predicted"/>
<accession>A0A4D8PJA6</accession>
<organism evidence="3 4">
    <name type="scientific">Azospirillum argentinense</name>
    <dbReference type="NCBI Taxonomy" id="2970906"/>
    <lineage>
        <taxon>Bacteria</taxon>
        <taxon>Pseudomonadati</taxon>
        <taxon>Pseudomonadota</taxon>
        <taxon>Alphaproteobacteria</taxon>
        <taxon>Rhodospirillales</taxon>
        <taxon>Azospirillaceae</taxon>
        <taxon>Azospirillum</taxon>
    </lineage>
</organism>
<dbReference type="SUPFAM" id="SSF53448">
    <property type="entry name" value="Nucleotide-diphospho-sugar transferases"/>
    <property type="match status" value="1"/>
</dbReference>
<evidence type="ECO:0000313" key="4">
    <source>
        <dbReference type="Proteomes" id="UP000298595"/>
    </source>
</evidence>
<name>A0A4D8PJA6_9PROT</name>